<feature type="non-terminal residue" evidence="1">
    <location>
        <position position="80"/>
    </location>
</feature>
<keyword evidence="2" id="KW-1185">Reference proteome</keyword>
<protein>
    <submittedName>
        <fullName evidence="1">Uncharacterized protein</fullName>
    </submittedName>
</protein>
<gene>
    <name evidence="1" type="ORF">RYX56_24855</name>
</gene>
<dbReference type="RefSeq" id="WP_317124452.1">
    <property type="nucleotide sequence ID" value="NZ_JAWJBA010000934.1"/>
</dbReference>
<evidence type="ECO:0000313" key="2">
    <source>
        <dbReference type="Proteomes" id="UP001287282"/>
    </source>
</evidence>
<organism evidence="1 2">
    <name type="scientific">Alkalihalophilus lindianensis</name>
    <dbReference type="NCBI Taxonomy" id="1630542"/>
    <lineage>
        <taxon>Bacteria</taxon>
        <taxon>Bacillati</taxon>
        <taxon>Bacillota</taxon>
        <taxon>Bacilli</taxon>
        <taxon>Bacillales</taxon>
        <taxon>Bacillaceae</taxon>
        <taxon>Alkalihalophilus</taxon>
    </lineage>
</organism>
<dbReference type="Proteomes" id="UP001287282">
    <property type="component" value="Unassembled WGS sequence"/>
</dbReference>
<dbReference type="EMBL" id="JAWJBA010000934">
    <property type="protein sequence ID" value="MDV2687583.1"/>
    <property type="molecule type" value="Genomic_DNA"/>
</dbReference>
<evidence type="ECO:0000313" key="1">
    <source>
        <dbReference type="EMBL" id="MDV2687583.1"/>
    </source>
</evidence>
<feature type="non-terminal residue" evidence="1">
    <location>
        <position position="1"/>
    </location>
</feature>
<accession>A0ABU3XIH0</accession>
<name>A0ABU3XIH0_9BACI</name>
<proteinExistence type="predicted"/>
<reference evidence="1 2" key="1">
    <citation type="submission" date="2023-10" db="EMBL/GenBank/DDBJ databases">
        <title>Screening of Alkalihalobacillus lindianensis BZ-TG-R113 and Its Alleviation of Salt Stress on Rapeseed Growth.</title>
        <authorList>
            <person name="Zhao B."/>
            <person name="Guo T."/>
        </authorList>
    </citation>
    <scope>NUCLEOTIDE SEQUENCE [LARGE SCALE GENOMIC DNA]</scope>
    <source>
        <strain evidence="1 2">BZ-TG-R113</strain>
    </source>
</reference>
<comment type="caution">
    <text evidence="1">The sequence shown here is derived from an EMBL/GenBank/DDBJ whole genome shotgun (WGS) entry which is preliminary data.</text>
</comment>
<sequence length="80" mass="8888">YSRLKRERNSANYQVLFNNNDVNAVADENGTVISGTFTGVTLRPLIYDEPTEFRSTNLGFSTKYEGDIVKISADASYSKG</sequence>